<organism evidence="1 2">
    <name type="scientific">Blattamonas nauphoetae</name>
    <dbReference type="NCBI Taxonomy" id="2049346"/>
    <lineage>
        <taxon>Eukaryota</taxon>
        <taxon>Metamonada</taxon>
        <taxon>Preaxostyla</taxon>
        <taxon>Oxymonadida</taxon>
        <taxon>Blattamonas</taxon>
    </lineage>
</organism>
<dbReference type="EMBL" id="JARBJD010000013">
    <property type="protein sequence ID" value="KAK2961953.1"/>
    <property type="molecule type" value="Genomic_DNA"/>
</dbReference>
<evidence type="ECO:0000313" key="1">
    <source>
        <dbReference type="EMBL" id="KAK2961953.1"/>
    </source>
</evidence>
<proteinExistence type="predicted"/>
<sequence>MSAFLSRNEKSKTGIGGNAVSRYFGGSLATLTASSMVVSDCTLYLDGTTSPFILKPSSIDNVPSTVELVHSKIVASDAVMGPVSEIESSDTPCQFDIVVFSTDLDSICVLGGNSLSFRHSDSKNDDKISLSTVSSSLVSNSFANVTSASNHHSLEISALSQRCVGSSITQSVGVLQGTIISDFNLGGSLLCSNTTFAKCTTTPAVSKDILIHKTFNMFFSKYSRSYRPEFRFEDTDFSHRTPLLFWSLYRHMHQLKRGVDTFFTTSVSPIIFSNCSFSELVKNPDDLNSHPGLAINIRSPAPLTITSCTFYDLPNNASGAAIYSETAYTELTPTLFIEKSTFTRCSSYLGGAVYLDSSGRHSIVSSIFTNNSCSSSGGACISYDCEYSYCRFEENSAFSQGGAIYEIGCISLRFCQFRNNSAADCPDWSSVHPPETLLGCSRSEDDWEGDSEVVVMENGKGEECSASQPCSELSKGLSKASMNGKRTIHVGSGWTGSATIVESFCPLTLRSFCQLDEESRNPQSPISSFSITVGQDSSITLDSLLLSPKDDLPLMKCESSGGSVEVMNVQIANIEGISAPLFVFSSGSLAMKRSRFENLSLVTDNLFSISGSADVSIQIVLFRKIDTSSSLFIASSGGSLLLSQCLFYTITRTLGEGAAVIDVNECDSFRIASSTFSHCHSKEGQAGALCLTLTDSSVFEPAAFFLNNTGKTETSAHDIFISGISPSQQNPDFYVSVNSFSAYPQVIDGSTPHPDILPAVNVRVMKEHTLSSMETQNQQHIFARDLNSVGIQQVLTSQSMLHIEIVDTTPIPIVLPSLQVTSSSLTIKAPDSSFLPQLQKSTESVGPFFVTTNAANIYFVNLYFVLSSTETTPLITVDSMSDVTLTGCIFTSDGCVISYPIVRSSGRISIEESNFADITFDGHSCIECDCGTFVQNGNPSQTSTAAFNLTTSGDGAFLNAQNCYVTFMSYSFFDCHAANGGAVFCRDCSSVTSYQLIAFRCSADQNGGVLYIDSSTISTTIYLYPYLSDCSAQLGGGMFINVTHPQSLMFYQMTYVTIFGDHHERPMFSNCSASKGAGAYFDGDWSGVNSVSCSSLFLSNGGLPSTGQDFFISASVAKTMPDFETSFISTLSVSGFSLSSRSTSDTGPYKHVEIEGGSVPSFNFKRPKFVLQSSTFDDYCQIWIEAKCASISRLLDLFHTKDEDGEFVQIPIFLNSEVYFFETGVIRSQSVLLKTDTINDPLDPIQFSFGNIYWKDDSFFVRVENDGTAELSSISFTWEADVGFCEV</sequence>
<accession>A0ABQ9YDV4</accession>
<dbReference type="SUPFAM" id="SSF51126">
    <property type="entry name" value="Pectin lyase-like"/>
    <property type="match status" value="2"/>
</dbReference>
<reference evidence="1 2" key="1">
    <citation type="journal article" date="2022" name="bioRxiv">
        <title>Genomics of Preaxostyla Flagellates Illuminates Evolutionary Transitions and the Path Towards Mitochondrial Loss.</title>
        <authorList>
            <person name="Novak L.V.F."/>
            <person name="Treitli S.C."/>
            <person name="Pyrih J."/>
            <person name="Halakuc P."/>
            <person name="Pipaliya S.V."/>
            <person name="Vacek V."/>
            <person name="Brzon O."/>
            <person name="Soukal P."/>
            <person name="Eme L."/>
            <person name="Dacks J.B."/>
            <person name="Karnkowska A."/>
            <person name="Elias M."/>
            <person name="Hampl V."/>
        </authorList>
    </citation>
    <scope>NUCLEOTIDE SEQUENCE [LARGE SCALE GENOMIC DNA]</scope>
    <source>
        <strain evidence="1">NAU3</strain>
        <tissue evidence="1">Gut</tissue>
    </source>
</reference>
<gene>
    <name evidence="1" type="ORF">BLNAU_3009</name>
</gene>
<evidence type="ECO:0000313" key="2">
    <source>
        <dbReference type="Proteomes" id="UP001281761"/>
    </source>
</evidence>
<dbReference type="Proteomes" id="UP001281761">
    <property type="component" value="Unassembled WGS sequence"/>
</dbReference>
<name>A0ABQ9YDV4_9EUKA</name>
<comment type="caution">
    <text evidence="1">The sequence shown here is derived from an EMBL/GenBank/DDBJ whole genome shotgun (WGS) entry which is preliminary data.</text>
</comment>
<keyword evidence="2" id="KW-1185">Reference proteome</keyword>
<protein>
    <submittedName>
        <fullName evidence="1">Uncharacterized protein</fullName>
    </submittedName>
</protein>
<dbReference type="InterPro" id="IPR011050">
    <property type="entry name" value="Pectin_lyase_fold/virulence"/>
</dbReference>